<keyword evidence="2" id="KW-0614">Plasmid</keyword>
<geneLocation type="plasmid" evidence="2 3">
    <name>2</name>
</geneLocation>
<evidence type="ECO:0000256" key="1">
    <source>
        <dbReference type="SAM" id="MobiDB-lite"/>
    </source>
</evidence>
<organism evidence="2 3">
    <name type="scientific">Roseomonas gilardii</name>
    <dbReference type="NCBI Taxonomy" id="257708"/>
    <lineage>
        <taxon>Bacteria</taxon>
        <taxon>Pseudomonadati</taxon>
        <taxon>Pseudomonadota</taxon>
        <taxon>Alphaproteobacteria</taxon>
        <taxon>Acetobacterales</taxon>
        <taxon>Roseomonadaceae</taxon>
        <taxon>Roseomonas</taxon>
    </lineage>
</organism>
<feature type="region of interest" description="Disordered" evidence="1">
    <location>
        <begin position="1"/>
        <end position="27"/>
    </location>
</feature>
<feature type="compositionally biased region" description="Basic and acidic residues" evidence="1">
    <location>
        <begin position="14"/>
        <end position="23"/>
    </location>
</feature>
<dbReference type="AlphaFoldDB" id="A0A1L7ANL6"/>
<sequence>MDEDHTSEAPRPGDAARRPEPEPRSVPGVQVRRRHYFEVGFRYDPAVIALFKLRVRSARWNPKQKVWTVGEEDTLNLFEALPEMARLVIDRLPETRTETPETTTYLFPQEQHPQVGDLIQWPDRPANEVAAEVSPGPVLSDDLLDEHGPHLREWEGAPGVWVSVRLATHQERADRTSVFVVGS</sequence>
<proteinExistence type="predicted"/>
<name>A0A1L7ANL6_9PROT</name>
<dbReference type="EMBL" id="CP015586">
    <property type="protein sequence ID" value="APT60376.1"/>
    <property type="molecule type" value="Genomic_DNA"/>
</dbReference>
<dbReference type="KEGG" id="rgi:RGI145_23820"/>
<gene>
    <name evidence="2" type="ORF">RGI145_23820</name>
</gene>
<dbReference type="Proteomes" id="UP000185494">
    <property type="component" value="Chromosome 2"/>
</dbReference>
<accession>A0A1L7ANL6</accession>
<protein>
    <submittedName>
        <fullName evidence="2">Uncharacterized protein</fullName>
    </submittedName>
</protein>
<evidence type="ECO:0000313" key="3">
    <source>
        <dbReference type="Proteomes" id="UP000185494"/>
    </source>
</evidence>
<reference evidence="2 3" key="1">
    <citation type="submission" date="2016-05" db="EMBL/GenBank/DDBJ databases">
        <title>Complete Genome and Methylome Analysis of Psychrotrophic Bacterial Isolates from Antarctic Lake Untersee.</title>
        <authorList>
            <person name="Fomenkov A."/>
            <person name="Akimov V.N."/>
            <person name="Vasilyeva L.V."/>
            <person name="Andersen D."/>
            <person name="Vincze T."/>
            <person name="Roberts R.J."/>
        </authorList>
    </citation>
    <scope>NUCLEOTIDE SEQUENCE [LARGE SCALE GENOMIC DNA]</scope>
    <source>
        <strain evidence="2 3">U14-5</strain>
        <plasmid evidence="3">Plasmid 2</plasmid>
    </source>
</reference>
<evidence type="ECO:0000313" key="2">
    <source>
        <dbReference type="EMBL" id="APT60376.1"/>
    </source>
</evidence>
<dbReference type="RefSeq" id="WP_075801072.1">
    <property type="nucleotide sequence ID" value="NZ_CP015586.1"/>
</dbReference>